<evidence type="ECO:0000259" key="1">
    <source>
        <dbReference type="Pfam" id="PF20703"/>
    </source>
</evidence>
<protein>
    <recommendedName>
        <fullName evidence="1">Novel STAND NTPase 1 domain-containing protein</fullName>
    </recommendedName>
</protein>
<accession>A0A316TQ14</accession>
<reference evidence="2 3" key="1">
    <citation type="submission" date="2018-05" db="EMBL/GenBank/DDBJ databases">
        <title>Rhodohalobacter halophilus gen. nov., sp. nov., a moderately halophilic member of the family Balneolaceae.</title>
        <authorList>
            <person name="Liu Z.-W."/>
        </authorList>
    </citation>
    <scope>NUCLEOTIDE SEQUENCE [LARGE SCALE GENOMIC DNA]</scope>
    <source>
        <strain evidence="2 3">8A47</strain>
    </source>
</reference>
<dbReference type="Proteomes" id="UP000245533">
    <property type="component" value="Unassembled WGS sequence"/>
</dbReference>
<dbReference type="OrthoDB" id="1090410at2"/>
<dbReference type="SUPFAM" id="SSF52540">
    <property type="entry name" value="P-loop containing nucleoside triphosphate hydrolases"/>
    <property type="match status" value="1"/>
</dbReference>
<keyword evidence="3" id="KW-1185">Reference proteome</keyword>
<comment type="caution">
    <text evidence="2">The sequence shown here is derived from an EMBL/GenBank/DDBJ whole genome shotgun (WGS) entry which is preliminary data.</text>
</comment>
<feature type="domain" description="Novel STAND NTPase 1" evidence="1">
    <location>
        <begin position="372"/>
        <end position="495"/>
    </location>
</feature>
<gene>
    <name evidence="2" type="ORF">DDZ15_16250</name>
</gene>
<dbReference type="EMBL" id="QGGB01000012">
    <property type="protein sequence ID" value="PWN05105.1"/>
    <property type="molecule type" value="Genomic_DNA"/>
</dbReference>
<name>A0A316TQ14_9BACT</name>
<feature type="domain" description="Novel STAND NTPase 1" evidence="1">
    <location>
        <begin position="9"/>
        <end position="308"/>
    </location>
</feature>
<dbReference type="InterPro" id="IPR049052">
    <property type="entry name" value="nSTAND1"/>
</dbReference>
<dbReference type="Gene3D" id="3.40.50.300">
    <property type="entry name" value="P-loop containing nucleotide triphosphate hydrolases"/>
    <property type="match status" value="1"/>
</dbReference>
<evidence type="ECO:0000313" key="2">
    <source>
        <dbReference type="EMBL" id="PWN05105.1"/>
    </source>
</evidence>
<dbReference type="RefSeq" id="WP_109648181.1">
    <property type="nucleotide sequence ID" value="NZ_QGGB01000012.1"/>
</dbReference>
<evidence type="ECO:0000313" key="3">
    <source>
        <dbReference type="Proteomes" id="UP000245533"/>
    </source>
</evidence>
<dbReference type="InterPro" id="IPR027417">
    <property type="entry name" value="P-loop_NTPase"/>
</dbReference>
<proteinExistence type="predicted"/>
<sequence>MFDDYQICPYTGLRSFTEEESIYFKGREDNIEQAIEQLQRNKFLMLTGASGDGKSSLVYAGIIPNARAGFLRSRYTDWVVADFRPERNPFKNLCKSLAEQLEIENTDTVESELKHGFSALIDLYKNSPRHLDTESAEWTGADDAGKAALKRKSANLMILVDQFEEFFTNPENYQHGAPSRESNLVLNLLLETSRIALEENLPIYVVFTMRSDFIGQCSAFRGLPEYIGFSQFFVPRLNRTQLQQVIEEPAVLSGNRISRRLTERLIYDLTEGVDQLPILQHALNQIWHAADQGREEMDLIHYAMVGGMPADELPQDQKEKFHNWFNSLPQEIRDCYHEPSLQNVLDTHTNKLYLEATEYYKRESGKDISVEDVRAVIKTAFTCLTKIDQSRAVRNRMTLQEITDILNRPGMDTEQVGAVLNIFREPGNTFIRPFIAEDTEDKKLKPDDVLDITHESLIRNWHYLEEWALEEYEDYTVYLDFEKQLNRWVDNNKSSGYLLSIGPLTFFENWYERVEPNKYWISRYLPDELEREKKLEKAERTLSNARDFLQQSARRHAVTRTFMKYGAKKIGGVVSVILLLGLGAYGAWNAYQKQNSSVLESIKEETIALANRPNLSLQSTVPPLVEMMIMDAVTIPEILEGIHEQDQKIRVANGIASNLLLQGRSQPAAFTFNALSKADSLLNVYRPEAQSVEELTQTLRLLYDFSITAEMNHYYLQSEESAALVQSNAERSAEWAMHILMEQPESFSDIQHLHLAIENGLNNRVFSAEEVSEMLSVLSPFEPGERSSWVMDSYPPDRVLIRGAQPIYGNRHNGLYQMMAYLYAAADEPGLAMQSVDSILVNQSTFFENDYDSHSENATHIAAVFYTYDHLNALDRFVDEYSSRANWSPADYYNRLVSRTYLELYLADHFNFYTGSPRYYGNPHLKFMSDEMLTFFFTKMREDILQKNNADDRNFRLALSYKNEGILKAFRNEIRMNPAANTSLASLFDKAITHYRRVPESYLNQSITIPLTSSLDIASYPRKHLFLFPDMRMPFYFGEPRARTFSYNSAAFPAYLIETGLFGDLYSEPDTHRYFETWMQDYHASMISRDWLFREPIASSTLEILADQLELLNAAENADLNLLYIHLADAAFHRGNAEIGLSHLRMIETDRLLNSFQYSLPFFINTHSMEMVAHAVAHATLHGEIDLAHSLVDVFQQQVNRSSLYGFASQQLSLNYRAEDAAIQLIDSARTEMLRLDNPSVFQPNRLILAAAMMYQDPENNREEAYQVIKNSGNKFNAMFYFTESHGFNEEFFEGISHIPDLVSSADRLGFYYSILHGYNINGEIGPEWEAYYNNQFVFIRRFLPYIAEGS</sequence>
<organism evidence="2 3">
    <name type="scientific">Rhodohalobacter mucosus</name>
    <dbReference type="NCBI Taxonomy" id="2079485"/>
    <lineage>
        <taxon>Bacteria</taxon>
        <taxon>Pseudomonadati</taxon>
        <taxon>Balneolota</taxon>
        <taxon>Balneolia</taxon>
        <taxon>Balneolales</taxon>
        <taxon>Balneolaceae</taxon>
        <taxon>Rhodohalobacter</taxon>
    </lineage>
</organism>
<dbReference type="Pfam" id="PF20703">
    <property type="entry name" value="nSTAND1"/>
    <property type="match status" value="2"/>
</dbReference>